<keyword evidence="3" id="KW-0809">Transit peptide</keyword>
<dbReference type="FunFam" id="1.25.70.10:FF:000001">
    <property type="entry name" value="Mitochondrial transcription termination factor-like"/>
    <property type="match status" value="2"/>
</dbReference>
<dbReference type="Pfam" id="PF02536">
    <property type="entry name" value="mTERF"/>
    <property type="match status" value="2"/>
</dbReference>
<dbReference type="OMA" id="CPYITHV"/>
<gene>
    <name evidence="4" type="ORF">C5167_000536</name>
</gene>
<dbReference type="SMART" id="SM00733">
    <property type="entry name" value="Mterf"/>
    <property type="match status" value="10"/>
</dbReference>
<name>A0A4Y7KTP2_PAPSO</name>
<dbReference type="PANTHER" id="PTHR13068:SF236">
    <property type="entry name" value="OS02G0749800 PROTEIN"/>
    <property type="match status" value="1"/>
</dbReference>
<protein>
    <recommendedName>
        <fullName evidence="6">Mitochondrial transcription termination factor family protein</fullName>
    </recommendedName>
</protein>
<dbReference type="Gramene" id="RZC76226">
    <property type="protein sequence ID" value="RZC76226"/>
    <property type="gene ID" value="C5167_000536"/>
</dbReference>
<organism evidence="4 5">
    <name type="scientific">Papaver somniferum</name>
    <name type="common">Opium poppy</name>
    <dbReference type="NCBI Taxonomy" id="3469"/>
    <lineage>
        <taxon>Eukaryota</taxon>
        <taxon>Viridiplantae</taxon>
        <taxon>Streptophyta</taxon>
        <taxon>Embryophyta</taxon>
        <taxon>Tracheophyta</taxon>
        <taxon>Spermatophyta</taxon>
        <taxon>Magnoliopsida</taxon>
        <taxon>Ranunculales</taxon>
        <taxon>Papaveraceae</taxon>
        <taxon>Papaveroideae</taxon>
        <taxon>Papaver</taxon>
    </lineage>
</organism>
<proteinExistence type="inferred from homology"/>
<dbReference type="GO" id="GO:0006353">
    <property type="term" value="P:DNA-templated transcription termination"/>
    <property type="evidence" value="ECO:0007669"/>
    <property type="project" value="UniProtKB-KW"/>
</dbReference>
<sequence length="476" mass="54814">MYSFDRVIIPSFDILKNIVHSDENVITMLSYWILSSKHVKRLMANLELLRNQGVPQNRITTYLIQQPRAYAQDADRFKEIVDKVTEMGFDPSKITFLKAIHGLSSMSEASWRKKMDIYKRWGWSEVQIQTAFRKDPNCMTVSEKKIMAVMNFLVNEMGHESLSVAENPRVFTCSLKERIIPRRSIIRILLSRLIEESISLGVLSRIIQNQNVDVISNSRVTFSSFSSVTTTSDKSKLTSPDSDSQFIVSYLINSCGLSQTYDFTESHITKLINNYPSILSKKPDKTLKPRFDFFTSKGLYGMELANFISKEPLILTQSFNKGIIPSFDILKSILQTDQNVIKMIKRNYWILGTNLVKRLMVNLELLRKEGVPATNVSKYLIQNPRTFAADADIFKEIVEKVKDMGFNHLQTRFLKAIVVFTKISEVNWSNKMDVYKRWGWSENQIQAAFRRPPGCMTASEKKIMAVMNFPVNEMGH</sequence>
<evidence type="ECO:0000256" key="1">
    <source>
        <dbReference type="ARBA" id="ARBA00007692"/>
    </source>
</evidence>
<keyword evidence="2" id="KW-0804">Transcription</keyword>
<reference evidence="4 5" key="1">
    <citation type="journal article" date="2018" name="Science">
        <title>The opium poppy genome and morphinan production.</title>
        <authorList>
            <person name="Guo L."/>
            <person name="Winzer T."/>
            <person name="Yang X."/>
            <person name="Li Y."/>
            <person name="Ning Z."/>
            <person name="He Z."/>
            <person name="Teodor R."/>
            <person name="Lu Y."/>
            <person name="Bowser T.A."/>
            <person name="Graham I.A."/>
            <person name="Ye K."/>
        </authorList>
    </citation>
    <scope>NUCLEOTIDE SEQUENCE [LARGE SCALE GENOMIC DNA]</scope>
    <source>
        <strain evidence="5">cv. HN1</strain>
        <tissue evidence="4">Leaves</tissue>
    </source>
</reference>
<evidence type="ECO:0000256" key="3">
    <source>
        <dbReference type="ARBA" id="ARBA00022946"/>
    </source>
</evidence>
<evidence type="ECO:0008006" key="6">
    <source>
        <dbReference type="Google" id="ProtNLM"/>
    </source>
</evidence>
<dbReference type="Gene3D" id="1.25.70.10">
    <property type="entry name" value="Transcription termination factor 3, mitochondrial"/>
    <property type="match status" value="2"/>
</dbReference>
<dbReference type="AlphaFoldDB" id="A0A4Y7KTP2"/>
<evidence type="ECO:0000256" key="2">
    <source>
        <dbReference type="ARBA" id="ARBA00022472"/>
    </source>
</evidence>
<keyword evidence="2" id="KW-0806">Transcription termination</keyword>
<accession>A0A4Y7KTP2</accession>
<dbReference type="InterPro" id="IPR003690">
    <property type="entry name" value="MTERF"/>
</dbReference>
<dbReference type="GO" id="GO:0003676">
    <property type="term" value="F:nucleic acid binding"/>
    <property type="evidence" value="ECO:0007669"/>
    <property type="project" value="InterPro"/>
</dbReference>
<dbReference type="Proteomes" id="UP000316621">
    <property type="component" value="Chromosome 9"/>
</dbReference>
<dbReference type="InterPro" id="IPR038538">
    <property type="entry name" value="MTERF_sf"/>
</dbReference>
<evidence type="ECO:0000313" key="4">
    <source>
        <dbReference type="EMBL" id="RZC76226.1"/>
    </source>
</evidence>
<dbReference type="EMBL" id="CM010723">
    <property type="protein sequence ID" value="RZC76226.1"/>
    <property type="molecule type" value="Genomic_DNA"/>
</dbReference>
<keyword evidence="2" id="KW-0805">Transcription regulation</keyword>
<keyword evidence="5" id="KW-1185">Reference proteome</keyword>
<evidence type="ECO:0000313" key="5">
    <source>
        <dbReference type="Proteomes" id="UP000316621"/>
    </source>
</evidence>
<comment type="similarity">
    <text evidence="1">Belongs to the mTERF family.</text>
</comment>
<dbReference type="PANTHER" id="PTHR13068">
    <property type="entry name" value="CGI-12 PROTEIN-RELATED"/>
    <property type="match status" value="1"/>
</dbReference>